<name>A0A4Y2D6X9_ARAVE</name>
<evidence type="ECO:0000313" key="2">
    <source>
        <dbReference type="EMBL" id="GBM12019.1"/>
    </source>
</evidence>
<keyword evidence="3" id="KW-1185">Reference proteome</keyword>
<dbReference type="Proteomes" id="UP000499080">
    <property type="component" value="Unassembled WGS sequence"/>
</dbReference>
<evidence type="ECO:0000313" key="3">
    <source>
        <dbReference type="Proteomes" id="UP000499080"/>
    </source>
</evidence>
<organism evidence="2 3">
    <name type="scientific">Araneus ventricosus</name>
    <name type="common">Orbweaver spider</name>
    <name type="synonym">Epeira ventricosa</name>
    <dbReference type="NCBI Taxonomy" id="182803"/>
    <lineage>
        <taxon>Eukaryota</taxon>
        <taxon>Metazoa</taxon>
        <taxon>Ecdysozoa</taxon>
        <taxon>Arthropoda</taxon>
        <taxon>Chelicerata</taxon>
        <taxon>Arachnida</taxon>
        <taxon>Araneae</taxon>
        <taxon>Araneomorphae</taxon>
        <taxon>Entelegynae</taxon>
        <taxon>Araneoidea</taxon>
        <taxon>Araneidae</taxon>
        <taxon>Araneus</taxon>
    </lineage>
</organism>
<feature type="chain" id="PRO_5021229533" description="Tc1-like transposase DDE domain-containing protein" evidence="1">
    <location>
        <begin position="20"/>
        <end position="106"/>
    </location>
</feature>
<proteinExistence type="predicted"/>
<dbReference type="EMBL" id="BGPR01000307">
    <property type="protein sequence ID" value="GBM12019.1"/>
    <property type="molecule type" value="Genomic_DNA"/>
</dbReference>
<evidence type="ECO:0000256" key="1">
    <source>
        <dbReference type="SAM" id="SignalP"/>
    </source>
</evidence>
<protein>
    <recommendedName>
        <fullName evidence="4">Tc1-like transposase DDE domain-containing protein</fullName>
    </recommendedName>
</protein>
<dbReference type="InterPro" id="IPR036397">
    <property type="entry name" value="RNaseH_sf"/>
</dbReference>
<dbReference type="AlphaFoldDB" id="A0A4Y2D6X9"/>
<keyword evidence="1" id="KW-0732">Signal</keyword>
<comment type="caution">
    <text evidence="2">The sequence shown here is derived from an EMBL/GenBank/DDBJ whole genome shotgun (WGS) entry which is preliminary data.</text>
</comment>
<dbReference type="GO" id="GO:0003676">
    <property type="term" value="F:nucleic acid binding"/>
    <property type="evidence" value="ECO:0007669"/>
    <property type="project" value="InterPro"/>
</dbReference>
<accession>A0A4Y2D6X9</accession>
<dbReference type="OrthoDB" id="4843387at2759"/>
<feature type="signal peptide" evidence="1">
    <location>
        <begin position="1"/>
        <end position="19"/>
    </location>
</feature>
<gene>
    <name evidence="2" type="ORF">AVEN_256104_1</name>
</gene>
<reference evidence="2 3" key="1">
    <citation type="journal article" date="2019" name="Sci. Rep.">
        <title>Orb-weaving spider Araneus ventricosus genome elucidates the spidroin gene catalogue.</title>
        <authorList>
            <person name="Kono N."/>
            <person name="Nakamura H."/>
            <person name="Ohtoshi R."/>
            <person name="Moran D.A.P."/>
            <person name="Shinohara A."/>
            <person name="Yoshida Y."/>
            <person name="Fujiwara M."/>
            <person name="Mori M."/>
            <person name="Tomita M."/>
            <person name="Arakawa K."/>
        </authorList>
    </citation>
    <scope>NUCLEOTIDE SEQUENCE [LARGE SCALE GENOMIC DNA]</scope>
</reference>
<evidence type="ECO:0008006" key="4">
    <source>
        <dbReference type="Google" id="ProtNLM"/>
    </source>
</evidence>
<sequence length="106" mass="12540">MVWVSRTNLIVFGIGLVNALRYRDEIFELTVSLFRDAVDPGFLSTDENVPAHRTTLVNTFLKSKDFQYMQWPANILNMNPREHERDIFGKHLADNRFHHHRGPFWN</sequence>
<dbReference type="Gene3D" id="3.30.420.10">
    <property type="entry name" value="Ribonuclease H-like superfamily/Ribonuclease H"/>
    <property type="match status" value="1"/>
</dbReference>